<proteinExistence type="predicted"/>
<dbReference type="AlphaFoldDB" id="A0AAX2J388"/>
<sequence>MKALKVLMITALLCGNAWAGGLDKNDASEYVLLNQNQQPTSTFQRYYLQENQWVMDGKLGNQAWKSVCNGQGECRLQDSSTKQMSQWKALLPQSLQAMPMACINNIAFAFCRISNPKNANQRLYWWFAWQNGQTYALGLNRIR</sequence>
<feature type="signal peptide" evidence="1">
    <location>
        <begin position="1"/>
        <end position="19"/>
    </location>
</feature>
<name>A0AAX2J388_KINKI</name>
<dbReference type="Proteomes" id="UP000248598">
    <property type="component" value="Chromosome 1"/>
</dbReference>
<keyword evidence="1" id="KW-0732">Signal</keyword>
<protein>
    <submittedName>
        <fullName evidence="2">Uncharacterized protein</fullName>
    </submittedName>
</protein>
<evidence type="ECO:0000256" key="1">
    <source>
        <dbReference type="SAM" id="SignalP"/>
    </source>
</evidence>
<reference evidence="2 3" key="1">
    <citation type="submission" date="2018-06" db="EMBL/GenBank/DDBJ databases">
        <authorList>
            <consortium name="Pathogen Informatics"/>
            <person name="Doyle S."/>
        </authorList>
    </citation>
    <scope>NUCLEOTIDE SEQUENCE [LARGE SCALE GENOMIC DNA]</scope>
    <source>
        <strain evidence="2 3">NCTC10529</strain>
    </source>
</reference>
<feature type="chain" id="PRO_5043881080" evidence="1">
    <location>
        <begin position="20"/>
        <end position="143"/>
    </location>
</feature>
<dbReference type="RefSeq" id="WP_003785508.1">
    <property type="nucleotide sequence ID" value="NZ_CP091518.1"/>
</dbReference>
<organism evidence="2 3">
    <name type="scientific">Kingella kingae</name>
    <dbReference type="NCBI Taxonomy" id="504"/>
    <lineage>
        <taxon>Bacteria</taxon>
        <taxon>Pseudomonadati</taxon>
        <taxon>Pseudomonadota</taxon>
        <taxon>Betaproteobacteria</taxon>
        <taxon>Neisseriales</taxon>
        <taxon>Neisseriaceae</taxon>
        <taxon>Kingella</taxon>
    </lineage>
</organism>
<evidence type="ECO:0000313" key="3">
    <source>
        <dbReference type="Proteomes" id="UP000248598"/>
    </source>
</evidence>
<evidence type="ECO:0000313" key="2">
    <source>
        <dbReference type="EMBL" id="SQH24774.1"/>
    </source>
</evidence>
<gene>
    <name evidence="2" type="ORF">NCTC10529_00966</name>
</gene>
<dbReference type="GeneID" id="93262266"/>
<dbReference type="EMBL" id="LS483426">
    <property type="protein sequence ID" value="SQH24774.1"/>
    <property type="molecule type" value="Genomic_DNA"/>
</dbReference>
<accession>A0AAX2J388</accession>